<dbReference type="EMBL" id="LN890957">
    <property type="protein sequence ID" value="CUS14576.1"/>
    <property type="molecule type" value="Genomic_DNA"/>
</dbReference>
<organism evidence="1 2">
    <name type="scientific">Tuber aestivum</name>
    <name type="common">summer truffle</name>
    <dbReference type="NCBI Taxonomy" id="59557"/>
    <lineage>
        <taxon>Eukaryota</taxon>
        <taxon>Fungi</taxon>
        <taxon>Dikarya</taxon>
        <taxon>Ascomycota</taxon>
        <taxon>Pezizomycotina</taxon>
        <taxon>Pezizomycetes</taxon>
        <taxon>Pezizales</taxon>
        <taxon>Tuberaceae</taxon>
        <taxon>Tuber</taxon>
    </lineage>
</organism>
<protein>
    <submittedName>
        <fullName evidence="1">Uncharacterized protein</fullName>
    </submittedName>
</protein>
<dbReference type="Proteomes" id="UP001412239">
    <property type="component" value="Unassembled WGS sequence"/>
</dbReference>
<dbReference type="AlphaFoldDB" id="A0A292Q449"/>
<feature type="non-terminal residue" evidence="1">
    <location>
        <position position="56"/>
    </location>
</feature>
<evidence type="ECO:0000313" key="2">
    <source>
        <dbReference type="Proteomes" id="UP001412239"/>
    </source>
</evidence>
<proteinExistence type="predicted"/>
<sequence length="56" mass="6460">EFREVLKWLNVVDPSTNYSSALTVREPGTGNWLLTGREYLDWKESSGGVLWLYGIR</sequence>
<accession>A0A292Q449</accession>
<evidence type="ECO:0000313" key="1">
    <source>
        <dbReference type="EMBL" id="CUS14576.1"/>
    </source>
</evidence>
<keyword evidence="2" id="KW-1185">Reference proteome</keyword>
<feature type="non-terminal residue" evidence="1">
    <location>
        <position position="1"/>
    </location>
</feature>
<gene>
    <name evidence="1" type="ORF">GSTUAT00001307001</name>
</gene>
<name>A0A292Q449_9PEZI</name>
<reference evidence="1" key="1">
    <citation type="submission" date="2015-10" db="EMBL/GenBank/DDBJ databases">
        <authorList>
            <person name="Regsiter A."/>
            <person name="william w."/>
        </authorList>
    </citation>
    <scope>NUCLEOTIDE SEQUENCE</scope>
    <source>
        <strain evidence="1">Montdore</strain>
    </source>
</reference>